<evidence type="ECO:0000259" key="10">
    <source>
        <dbReference type="SMART" id="SM00729"/>
    </source>
</evidence>
<dbReference type="Pfam" id="PF04055">
    <property type="entry name" value="Radical_SAM"/>
    <property type="match status" value="1"/>
</dbReference>
<proteinExistence type="predicted"/>
<evidence type="ECO:0000313" key="11">
    <source>
        <dbReference type="EMBL" id="MCA9376954.1"/>
    </source>
</evidence>
<dbReference type="GO" id="GO:0016746">
    <property type="term" value="F:acyltransferase activity"/>
    <property type="evidence" value="ECO:0007669"/>
    <property type="project" value="UniProtKB-KW"/>
</dbReference>
<organism evidence="11 12">
    <name type="scientific">Candidatus Dojkabacteria bacterium</name>
    <dbReference type="NCBI Taxonomy" id="2099670"/>
    <lineage>
        <taxon>Bacteria</taxon>
        <taxon>Candidatus Dojkabacteria</taxon>
    </lineage>
</organism>
<dbReference type="InterPro" id="IPR039661">
    <property type="entry name" value="ELP3"/>
</dbReference>
<dbReference type="GO" id="GO:0005737">
    <property type="term" value="C:cytoplasm"/>
    <property type="evidence" value="ECO:0007669"/>
    <property type="project" value="TreeGrafter"/>
</dbReference>
<dbReference type="SFLD" id="SFLDF00344">
    <property type="entry name" value="ELP3-like"/>
    <property type="match status" value="1"/>
</dbReference>
<dbReference type="SFLD" id="SFLDG01086">
    <property type="entry name" value="elongater_protein-like"/>
    <property type="match status" value="1"/>
</dbReference>
<keyword evidence="8" id="KW-0411">Iron-sulfur</keyword>
<dbReference type="SFLD" id="SFLDS00029">
    <property type="entry name" value="Radical_SAM"/>
    <property type="match status" value="1"/>
</dbReference>
<sequence length="583" mass="67388">MGKYDFDPTAYLDQLNKIIEYIQQDDEFNYKSLRKILTKYPKDDRGLFSKDELVAGYRTLLDKGLISEDPELLTKLRMKPTRSISGVTIVTVLTKPFPCPGHCIYCPNDVRMPKSYLSDEPGAQRAERNDFDPYLQTYNRLLALKNIGHNVNKIELIILGGTWSFYPEHYQIWFVKECFRAMNDFGIRDGRKDIQTKIITEEADRIPALGEDGRLRSYNEIMSLVEKQEGKRLLDPTESATWEELTKQHSQNEHALSRCVGLVIETRPDYIDEEEAVRLRRLGATKIQIGIQTLDDEIQTLNMRGHGRKETENAIKILRLAGFKIHGHWMPNLHGSTVEKDIRDYQRLWESEISPDELKIYPTSIIEHTELFELYKRGKYLPYSYDELLSVLTSIMPKTPRYCRLTRVVRDIPSPDIVAGNKLTNFRQIVEEQLKKDGNPCQCIRCREIKGATIRAEDLEKEVIEYTTPVSREFFLSFRTKDTDKITGFLRLSLPTVKNFQTELEGESMIREIHIYGQVVGIGTRSEGRPQHLGQGSSLIELAKGISKKAGYDGMAVISSIGTREYYRKKGFENGELYQHMRF</sequence>
<protein>
    <submittedName>
        <fullName evidence="11">tRNA uridine(34) 5-carboxymethylaminomethyl modification radical SAM/GNAT enzyme Elp3</fullName>
    </submittedName>
</protein>
<dbReference type="NCBIfam" id="TIGR01211">
    <property type="entry name" value="ELP3"/>
    <property type="match status" value="1"/>
</dbReference>
<evidence type="ECO:0000256" key="8">
    <source>
        <dbReference type="ARBA" id="ARBA00023014"/>
    </source>
</evidence>
<evidence type="ECO:0000256" key="2">
    <source>
        <dbReference type="ARBA" id="ARBA00022485"/>
    </source>
</evidence>
<keyword evidence="7" id="KW-0408">Iron</keyword>
<keyword evidence="4" id="KW-0949">S-adenosyl-L-methionine</keyword>
<dbReference type="GO" id="GO:0046872">
    <property type="term" value="F:metal ion binding"/>
    <property type="evidence" value="ECO:0007669"/>
    <property type="project" value="UniProtKB-KW"/>
</dbReference>
<dbReference type="GO" id="GO:0002926">
    <property type="term" value="P:tRNA wobble base 5-methoxycarbonylmethyl-2-thiouridinylation"/>
    <property type="evidence" value="ECO:0007669"/>
    <property type="project" value="TreeGrafter"/>
</dbReference>
<dbReference type="InterPro" id="IPR007197">
    <property type="entry name" value="rSAM"/>
</dbReference>
<dbReference type="PANTHER" id="PTHR11135">
    <property type="entry name" value="HISTONE ACETYLTRANSFERASE-RELATED"/>
    <property type="match status" value="1"/>
</dbReference>
<dbReference type="SMART" id="SM00729">
    <property type="entry name" value="Elp3"/>
    <property type="match status" value="1"/>
</dbReference>
<dbReference type="InterPro" id="IPR032432">
    <property type="entry name" value="Radical_SAM_C"/>
</dbReference>
<dbReference type="InterPro" id="IPR006638">
    <property type="entry name" value="Elp3/MiaA/NifB-like_rSAM"/>
</dbReference>
<reference evidence="11" key="2">
    <citation type="journal article" date="2021" name="Microbiome">
        <title>Successional dynamics and alternative stable states in a saline activated sludge microbial community over 9 years.</title>
        <authorList>
            <person name="Wang Y."/>
            <person name="Ye J."/>
            <person name="Ju F."/>
            <person name="Liu L."/>
            <person name="Boyd J.A."/>
            <person name="Deng Y."/>
            <person name="Parks D.H."/>
            <person name="Jiang X."/>
            <person name="Yin X."/>
            <person name="Woodcroft B.J."/>
            <person name="Tyson G.W."/>
            <person name="Hugenholtz P."/>
            <person name="Polz M.F."/>
            <person name="Zhang T."/>
        </authorList>
    </citation>
    <scope>NUCLEOTIDE SEQUENCE</scope>
    <source>
        <strain evidence="11">HKST-UBA17</strain>
    </source>
</reference>
<gene>
    <name evidence="11" type="ORF">KC685_03485</name>
</gene>
<dbReference type="Gene3D" id="3.40.630.30">
    <property type="match status" value="1"/>
</dbReference>
<dbReference type="GO" id="GO:0051539">
    <property type="term" value="F:4 iron, 4 sulfur cluster binding"/>
    <property type="evidence" value="ECO:0007669"/>
    <property type="project" value="UniProtKB-KW"/>
</dbReference>
<keyword evidence="6" id="KW-0479">Metal-binding</keyword>
<name>A0A955KXE1_9BACT</name>
<comment type="caution">
    <text evidence="11">The sequence shown here is derived from an EMBL/GenBank/DDBJ whole genome shotgun (WGS) entry which is preliminary data.</text>
</comment>
<evidence type="ECO:0000256" key="9">
    <source>
        <dbReference type="ARBA" id="ARBA00023315"/>
    </source>
</evidence>
<evidence type="ECO:0000256" key="1">
    <source>
        <dbReference type="ARBA" id="ARBA00001966"/>
    </source>
</evidence>
<keyword evidence="2" id="KW-0004">4Fe-4S</keyword>
<dbReference type="AlphaFoldDB" id="A0A955KXE1"/>
<dbReference type="PANTHER" id="PTHR11135:SF2">
    <property type="entry name" value="ELONGATOR COMPLEX PROTEIN 3"/>
    <property type="match status" value="1"/>
</dbReference>
<dbReference type="SUPFAM" id="SSF102114">
    <property type="entry name" value="Radical SAM enzymes"/>
    <property type="match status" value="1"/>
</dbReference>
<dbReference type="GO" id="GO:0033588">
    <property type="term" value="C:elongator holoenzyme complex"/>
    <property type="evidence" value="ECO:0007669"/>
    <property type="project" value="TreeGrafter"/>
</dbReference>
<feature type="domain" description="Elp3/MiaA/NifB-like radical SAM core" evidence="10">
    <location>
        <begin position="89"/>
        <end position="394"/>
    </location>
</feature>
<dbReference type="EMBL" id="JAGQLN010000012">
    <property type="protein sequence ID" value="MCA9376954.1"/>
    <property type="molecule type" value="Genomic_DNA"/>
</dbReference>
<accession>A0A955KXE1</accession>
<keyword evidence="9" id="KW-0012">Acyltransferase</keyword>
<reference evidence="11" key="1">
    <citation type="submission" date="2020-04" db="EMBL/GenBank/DDBJ databases">
        <authorList>
            <person name="Zhang T."/>
        </authorList>
    </citation>
    <scope>NUCLEOTIDE SEQUENCE</scope>
    <source>
        <strain evidence="11">HKST-UBA17</strain>
    </source>
</reference>
<evidence type="ECO:0000256" key="3">
    <source>
        <dbReference type="ARBA" id="ARBA00022679"/>
    </source>
</evidence>
<evidence type="ECO:0000256" key="5">
    <source>
        <dbReference type="ARBA" id="ARBA00022694"/>
    </source>
</evidence>
<keyword evidence="5" id="KW-0819">tRNA processing</keyword>
<dbReference type="InterPro" id="IPR034687">
    <property type="entry name" value="ELP3-like"/>
</dbReference>
<dbReference type="CDD" id="cd01335">
    <property type="entry name" value="Radical_SAM"/>
    <property type="match status" value="1"/>
</dbReference>
<dbReference type="InterPro" id="IPR058240">
    <property type="entry name" value="rSAM_sf"/>
</dbReference>
<evidence type="ECO:0000256" key="6">
    <source>
        <dbReference type="ARBA" id="ARBA00022723"/>
    </source>
</evidence>
<dbReference type="Proteomes" id="UP000741282">
    <property type="component" value="Unassembled WGS sequence"/>
</dbReference>
<keyword evidence="3" id="KW-0808">Transferase</keyword>
<comment type="cofactor">
    <cofactor evidence="1">
        <name>[4Fe-4S] cluster</name>
        <dbReference type="ChEBI" id="CHEBI:49883"/>
    </cofactor>
</comment>
<evidence type="ECO:0000256" key="7">
    <source>
        <dbReference type="ARBA" id="ARBA00023004"/>
    </source>
</evidence>
<evidence type="ECO:0000313" key="12">
    <source>
        <dbReference type="Proteomes" id="UP000741282"/>
    </source>
</evidence>
<evidence type="ECO:0000256" key="4">
    <source>
        <dbReference type="ARBA" id="ARBA00022691"/>
    </source>
</evidence>
<dbReference type="Pfam" id="PF16199">
    <property type="entry name" value="Radical_SAM_C"/>
    <property type="match status" value="1"/>
</dbReference>